<dbReference type="GO" id="GO:0016837">
    <property type="term" value="F:carbon-oxygen lyase activity, acting on polysaccharides"/>
    <property type="evidence" value="ECO:0007669"/>
    <property type="project" value="InterPro"/>
</dbReference>
<dbReference type="SUPFAM" id="SSF48208">
    <property type="entry name" value="Six-hairpin glycosidases"/>
    <property type="match status" value="1"/>
</dbReference>
<dbReference type="InterPro" id="IPR010702">
    <property type="entry name" value="Pectate_lyase_2"/>
</dbReference>
<keyword evidence="2" id="KW-1185">Reference proteome</keyword>
<dbReference type="AlphaFoldDB" id="A0A8J3D5P7"/>
<dbReference type="GO" id="GO:0004571">
    <property type="term" value="F:mannosyl-oligosaccharide 1,2-alpha-mannosidase activity"/>
    <property type="evidence" value="ECO:0007669"/>
    <property type="project" value="InterPro"/>
</dbReference>
<dbReference type="InterPro" id="IPR036026">
    <property type="entry name" value="Seven-hairpin_glycosidases"/>
</dbReference>
<accession>A0A8J3D5P7</accession>
<protein>
    <submittedName>
        <fullName evidence="1">Uncharacterized protein</fullName>
    </submittedName>
</protein>
<dbReference type="Pfam" id="PF06917">
    <property type="entry name" value="Pectate_lyase_2"/>
    <property type="match status" value="1"/>
</dbReference>
<dbReference type="GO" id="GO:0042597">
    <property type="term" value="C:periplasmic space"/>
    <property type="evidence" value="ECO:0007669"/>
    <property type="project" value="InterPro"/>
</dbReference>
<dbReference type="EMBL" id="BMXF01000007">
    <property type="protein sequence ID" value="GHB86769.1"/>
    <property type="molecule type" value="Genomic_DNA"/>
</dbReference>
<dbReference type="SUPFAM" id="SSF48225">
    <property type="entry name" value="Seven-hairpin glycosidases"/>
    <property type="match status" value="1"/>
</dbReference>
<dbReference type="Gene3D" id="1.50.10.20">
    <property type="match status" value="2"/>
</dbReference>
<dbReference type="Proteomes" id="UP000598271">
    <property type="component" value="Unassembled WGS sequence"/>
</dbReference>
<dbReference type="GO" id="GO:0005509">
    <property type="term" value="F:calcium ion binding"/>
    <property type="evidence" value="ECO:0007669"/>
    <property type="project" value="InterPro"/>
</dbReference>
<evidence type="ECO:0000313" key="2">
    <source>
        <dbReference type="Proteomes" id="UP000598271"/>
    </source>
</evidence>
<dbReference type="InterPro" id="IPR008928">
    <property type="entry name" value="6-hairpin_glycosidase_sf"/>
</dbReference>
<name>A0A8J3D5P7_9BACT</name>
<proteinExistence type="predicted"/>
<gene>
    <name evidence="1" type="ORF">GCM10007390_48090</name>
</gene>
<dbReference type="RefSeq" id="WP_189568368.1">
    <property type="nucleotide sequence ID" value="NZ_BMXF01000007.1"/>
</dbReference>
<dbReference type="GO" id="GO:0016020">
    <property type="term" value="C:membrane"/>
    <property type="evidence" value="ECO:0007669"/>
    <property type="project" value="InterPro"/>
</dbReference>
<organism evidence="1 2">
    <name type="scientific">Persicitalea jodogahamensis</name>
    <dbReference type="NCBI Taxonomy" id="402147"/>
    <lineage>
        <taxon>Bacteria</taxon>
        <taxon>Pseudomonadati</taxon>
        <taxon>Bacteroidota</taxon>
        <taxon>Cytophagia</taxon>
        <taxon>Cytophagales</taxon>
        <taxon>Spirosomataceae</taxon>
        <taxon>Persicitalea</taxon>
    </lineage>
</organism>
<sequence length="493" mass="55810">MRFQLIRSLLFAFLLIPFFVVSQPVQQNKRDYLYYVQTFADTLLATGLDTYGPVVTPMWAGVMDARDRTVPIRGVPPTQGVRPSDRAVGGANYYHDVLTLSVFDRLTKLTGDSKYQSAANNYSQTFLAQAQHPATGLLGWGEHLYYNFFTDTVSMAESRMIDQMPGFQMPHELIEWTPPWSRLWEADPALTRRAIEGLRYHFTGPDPQTNLFNRHAIWNKATYQKVIMPWIKHSALYAYSYAFLYQKTGDAAWKEKSWQIGTLYWNLRDHRTNLVLGCLYHATEPEAGKTASLSNTALYAYWLFKAGELCGSDEMKQQAIAVLVAYDKFGWNEENKRYFSEVNLDGSPIKGAAWSTPWKEGYGTSSLLTLSRAAAYMAERGGADELIPIVKKSLTIANGQPLPEIYNAQNLGEAIHAYVEGYELTKDKAYLDQARKYADLAIAGLWKEGLFVRQKGDFYYEAKLGTGDLISGLLRLHESLSGKPRATSVDWSF</sequence>
<comment type="caution">
    <text evidence="1">The sequence shown here is derived from an EMBL/GenBank/DDBJ whole genome shotgun (WGS) entry which is preliminary data.</text>
</comment>
<evidence type="ECO:0000313" key="1">
    <source>
        <dbReference type="EMBL" id="GHB86769.1"/>
    </source>
</evidence>
<dbReference type="GO" id="GO:0045490">
    <property type="term" value="P:pectin catabolic process"/>
    <property type="evidence" value="ECO:0007669"/>
    <property type="project" value="InterPro"/>
</dbReference>
<reference evidence="1 2" key="1">
    <citation type="journal article" date="2014" name="Int. J. Syst. Evol. Microbiol.">
        <title>Complete genome sequence of Corynebacterium casei LMG S-19264T (=DSM 44701T), isolated from a smear-ripened cheese.</title>
        <authorList>
            <consortium name="US DOE Joint Genome Institute (JGI-PGF)"/>
            <person name="Walter F."/>
            <person name="Albersmeier A."/>
            <person name="Kalinowski J."/>
            <person name="Ruckert C."/>
        </authorList>
    </citation>
    <scope>NUCLEOTIDE SEQUENCE [LARGE SCALE GENOMIC DNA]</scope>
    <source>
        <strain evidence="1 2">KCTC 12866</strain>
    </source>
</reference>